<dbReference type="InterPro" id="IPR000515">
    <property type="entry name" value="MetI-like"/>
</dbReference>
<dbReference type="InterPro" id="IPR050366">
    <property type="entry name" value="BP-dependent_transpt_permease"/>
</dbReference>
<comment type="subcellular location">
    <subcellularLocation>
        <location evidence="1 7">Cell membrane</location>
        <topology evidence="1 7">Multi-pass membrane protein</topology>
    </subcellularLocation>
</comment>
<dbReference type="InterPro" id="IPR035906">
    <property type="entry name" value="MetI-like_sf"/>
</dbReference>
<keyword evidence="4 7" id="KW-0812">Transmembrane</keyword>
<sequence>MEISTPIEAGRARAPLPMALVVGTLMLAAIVLVSLGAPWLAQYDFDAMDAAARMLPPSPQHWLGTDEFGRDVFSRVLYGGTTSILLGVSATALSFVVGVPLGLLAGYLRGWIDDAVMRTVDIVISVPPVMLGLLILASTEPSLWKAALAVGIIYTPIMIRLARGMTLSLANEEFITAARARGEGLAWILLREILPNALPPLVVEASLRVSFAILLGAVFSFLGLGTQPPSSDWGLMVAEARPYLERAPWVALSPGLAICLTVIAVNLMGEGLRKRLDARGEQRN</sequence>
<keyword evidence="3" id="KW-1003">Cell membrane</keyword>
<evidence type="ECO:0000313" key="9">
    <source>
        <dbReference type="EMBL" id="KCV34802.1"/>
    </source>
</evidence>
<dbReference type="PANTHER" id="PTHR43386:SF25">
    <property type="entry name" value="PEPTIDE ABC TRANSPORTER PERMEASE PROTEIN"/>
    <property type="match status" value="1"/>
</dbReference>
<proteinExistence type="inferred from homology"/>
<keyword evidence="5 7" id="KW-1133">Transmembrane helix</keyword>
<evidence type="ECO:0000256" key="6">
    <source>
        <dbReference type="ARBA" id="ARBA00023136"/>
    </source>
</evidence>
<comment type="caution">
    <text evidence="9">The sequence shown here is derived from an EMBL/GenBank/DDBJ whole genome shotgun (WGS) entry which is preliminary data.</text>
</comment>
<dbReference type="PROSITE" id="PS50928">
    <property type="entry name" value="ABC_TM1"/>
    <property type="match status" value="1"/>
</dbReference>
<evidence type="ECO:0000256" key="4">
    <source>
        <dbReference type="ARBA" id="ARBA00022692"/>
    </source>
</evidence>
<protein>
    <submittedName>
        <fullName evidence="9">D,D-dipeptide transport system permease protein DdpC</fullName>
    </submittedName>
</protein>
<dbReference type="Pfam" id="PF12911">
    <property type="entry name" value="OppC_N"/>
    <property type="match status" value="1"/>
</dbReference>
<gene>
    <name evidence="9" type="ORF">L490_2168</name>
</gene>
<evidence type="ECO:0000256" key="2">
    <source>
        <dbReference type="ARBA" id="ARBA00022448"/>
    </source>
</evidence>
<evidence type="ECO:0000256" key="7">
    <source>
        <dbReference type="RuleBase" id="RU363032"/>
    </source>
</evidence>
<organism evidence="9 10">
    <name type="scientific">Bordetella bronchiseptica 00-P-2796</name>
    <dbReference type="NCBI Taxonomy" id="1331199"/>
    <lineage>
        <taxon>Bacteria</taxon>
        <taxon>Pseudomonadati</taxon>
        <taxon>Pseudomonadota</taxon>
        <taxon>Betaproteobacteria</taxon>
        <taxon>Burkholderiales</taxon>
        <taxon>Alcaligenaceae</taxon>
        <taxon>Bordetella</taxon>
    </lineage>
</organism>
<evidence type="ECO:0000256" key="5">
    <source>
        <dbReference type="ARBA" id="ARBA00022989"/>
    </source>
</evidence>
<dbReference type="EMBL" id="JGWH01000094">
    <property type="protein sequence ID" value="KCV34802.1"/>
    <property type="molecule type" value="Genomic_DNA"/>
</dbReference>
<feature type="transmembrane region" description="Helical" evidence="7">
    <location>
        <begin position="120"/>
        <end position="137"/>
    </location>
</feature>
<reference evidence="9 10" key="1">
    <citation type="submission" date="2014-03" db="EMBL/GenBank/DDBJ databases">
        <title>Genome sequence of Bordetella bronchiseptica.</title>
        <authorList>
            <person name="Harvill E."/>
            <person name="Goodfield L.L."/>
            <person name="Ivanov Y.V."/>
            <person name="Meyer J.A."/>
            <person name="Muse S.J."/>
            <person name="Jacobs N."/>
            <person name="Bendor L."/>
            <person name="Smallridge W.E."/>
            <person name="Brinkac L.M."/>
            <person name="Sanka R."/>
            <person name="Kim M."/>
            <person name="Losada L."/>
        </authorList>
    </citation>
    <scope>NUCLEOTIDE SEQUENCE [LARGE SCALE GENOMIC DNA]</scope>
    <source>
        <strain evidence="9 10">00-P-2796</strain>
    </source>
</reference>
<feature type="transmembrane region" description="Helical" evidence="7">
    <location>
        <begin position="84"/>
        <end position="108"/>
    </location>
</feature>
<keyword evidence="6 7" id="KW-0472">Membrane</keyword>
<comment type="similarity">
    <text evidence="7">Belongs to the binding-protein-dependent transport system permease family.</text>
</comment>
<keyword evidence="2 7" id="KW-0813">Transport</keyword>
<feature type="transmembrane region" description="Helical" evidence="7">
    <location>
        <begin position="209"/>
        <end position="227"/>
    </location>
</feature>
<dbReference type="InterPro" id="IPR025966">
    <property type="entry name" value="OppC_N"/>
</dbReference>
<feature type="domain" description="ABC transmembrane type-1" evidence="8">
    <location>
        <begin position="80"/>
        <end position="269"/>
    </location>
</feature>
<accession>A0ABR4RFZ8</accession>
<evidence type="ECO:0000256" key="1">
    <source>
        <dbReference type="ARBA" id="ARBA00004651"/>
    </source>
</evidence>
<dbReference type="PANTHER" id="PTHR43386">
    <property type="entry name" value="OLIGOPEPTIDE TRANSPORT SYSTEM PERMEASE PROTEIN APPC"/>
    <property type="match status" value="1"/>
</dbReference>
<evidence type="ECO:0000313" key="10">
    <source>
        <dbReference type="Proteomes" id="UP000025756"/>
    </source>
</evidence>
<dbReference type="CDD" id="cd06261">
    <property type="entry name" value="TM_PBP2"/>
    <property type="match status" value="1"/>
</dbReference>
<dbReference type="SUPFAM" id="SSF161098">
    <property type="entry name" value="MetI-like"/>
    <property type="match status" value="1"/>
</dbReference>
<dbReference type="Proteomes" id="UP000025756">
    <property type="component" value="Unassembled WGS sequence"/>
</dbReference>
<dbReference type="Gene3D" id="1.10.3720.10">
    <property type="entry name" value="MetI-like"/>
    <property type="match status" value="1"/>
</dbReference>
<evidence type="ECO:0000259" key="8">
    <source>
        <dbReference type="PROSITE" id="PS50928"/>
    </source>
</evidence>
<feature type="transmembrane region" description="Helical" evidence="7">
    <location>
        <begin position="20"/>
        <end position="41"/>
    </location>
</feature>
<evidence type="ECO:0000256" key="3">
    <source>
        <dbReference type="ARBA" id="ARBA00022475"/>
    </source>
</evidence>
<keyword evidence="10" id="KW-1185">Reference proteome</keyword>
<name>A0ABR4RFZ8_BORBO</name>
<feature type="transmembrane region" description="Helical" evidence="7">
    <location>
        <begin position="143"/>
        <end position="162"/>
    </location>
</feature>
<feature type="transmembrane region" description="Helical" evidence="7">
    <location>
        <begin position="247"/>
        <end position="269"/>
    </location>
</feature>
<dbReference type="Pfam" id="PF00528">
    <property type="entry name" value="BPD_transp_1"/>
    <property type="match status" value="1"/>
</dbReference>